<sequence>MKKKFLSFISSLFIILFGLSGCGTNPATTSTSLKNKPQISQIYAFGDSYSDNGNGSMKISKEIMNLPKPITGSSILPCDPKNKLYWNGRWSNGPTAVEVLAADLHVKLTDYAVGGATSGKSNYYDWINKYKNTGVLAQEDWFKKSLAGQKADPNALYFIFVSANDYFQHMDFNTPGTIKELSKQTDQNIQTTIKELSSLGAKNFMVVSSTDLSVVPWEVINSRTSTAKEYTADVNTELPKDLKNLNTALNIKITFFDHTAISKKIRSNPAKYGLKEINTSFERTYPNIVAGKDNPNEHYFWDEWHPTKAVHKIVGDEMAKEIK</sequence>
<evidence type="ECO:0000313" key="4">
    <source>
        <dbReference type="Proteomes" id="UP000277999"/>
    </source>
</evidence>
<dbReference type="InterPro" id="IPR051058">
    <property type="entry name" value="GDSL_Est/Lipase"/>
</dbReference>
<feature type="chain" id="PRO_5039640181" evidence="2">
    <location>
        <begin position="28"/>
        <end position="323"/>
    </location>
</feature>
<evidence type="ECO:0000313" key="3">
    <source>
        <dbReference type="EMBL" id="RMC95295.1"/>
    </source>
</evidence>
<dbReference type="Proteomes" id="UP000277999">
    <property type="component" value="Unassembled WGS sequence"/>
</dbReference>
<dbReference type="SUPFAM" id="SSF52266">
    <property type="entry name" value="SGNH hydrolase"/>
    <property type="match status" value="1"/>
</dbReference>
<dbReference type="Pfam" id="PF00657">
    <property type="entry name" value="Lipase_GDSL"/>
    <property type="match status" value="1"/>
</dbReference>
<dbReference type="AlphaFoldDB" id="A0A3M0SAK5"/>
<dbReference type="InterPro" id="IPR036514">
    <property type="entry name" value="SGNH_hydro_sf"/>
</dbReference>
<dbReference type="EMBL" id="RFAQ01000073">
    <property type="protein sequence ID" value="RMC95295.1"/>
    <property type="molecule type" value="Genomic_DNA"/>
</dbReference>
<dbReference type="PROSITE" id="PS51257">
    <property type="entry name" value="PROKAR_LIPOPROTEIN"/>
    <property type="match status" value="1"/>
</dbReference>
<dbReference type="PANTHER" id="PTHR45648:SF22">
    <property type="entry name" value="GDSL LIPASE_ACYLHYDROLASE FAMILY PROTEIN (AFU_ORTHOLOGUE AFUA_4G14700)"/>
    <property type="match status" value="1"/>
</dbReference>
<comment type="caution">
    <text evidence="3">The sequence shown here is derived from an EMBL/GenBank/DDBJ whole genome shotgun (WGS) entry which is preliminary data.</text>
</comment>
<keyword evidence="1" id="KW-0378">Hydrolase</keyword>
<dbReference type="CDD" id="cd01846">
    <property type="entry name" value="fatty_acyltransferase_like"/>
    <property type="match status" value="1"/>
</dbReference>
<dbReference type="PANTHER" id="PTHR45648">
    <property type="entry name" value="GDSL LIPASE/ACYLHYDROLASE FAMILY PROTEIN (AFU_ORTHOLOGUE AFUA_4G14700)"/>
    <property type="match status" value="1"/>
</dbReference>
<gene>
    <name evidence="3" type="ORF">D9O40_16660</name>
</gene>
<evidence type="ECO:0000256" key="1">
    <source>
        <dbReference type="ARBA" id="ARBA00022801"/>
    </source>
</evidence>
<reference evidence="3 4" key="1">
    <citation type="submission" date="2018-10" db="EMBL/GenBank/DDBJ databases">
        <title>Genome-centric metagenomics revealed C2 chemical producing, CO utilizing Clostridium with novel acetogenic gene cluster.</title>
        <authorList>
            <person name="Kang H."/>
            <person name="Park B."/>
            <person name="Choi I.G."/>
            <person name="Chang I.S."/>
        </authorList>
    </citation>
    <scope>NUCLEOTIDE SEQUENCE [LARGE SCALE GENOMIC DNA]</scope>
    <source>
        <strain evidence="3 4">H21-9</strain>
    </source>
</reference>
<dbReference type="GO" id="GO:0016788">
    <property type="term" value="F:hydrolase activity, acting on ester bonds"/>
    <property type="evidence" value="ECO:0007669"/>
    <property type="project" value="InterPro"/>
</dbReference>
<keyword evidence="2" id="KW-0732">Signal</keyword>
<organism evidence="3 4">
    <name type="scientific">Clostridium autoethanogenum</name>
    <dbReference type="NCBI Taxonomy" id="84023"/>
    <lineage>
        <taxon>Bacteria</taxon>
        <taxon>Bacillati</taxon>
        <taxon>Bacillota</taxon>
        <taxon>Clostridia</taxon>
        <taxon>Eubacteriales</taxon>
        <taxon>Clostridiaceae</taxon>
        <taxon>Clostridium</taxon>
    </lineage>
</organism>
<protein>
    <submittedName>
        <fullName evidence="3">Thermolabile hemolysin</fullName>
    </submittedName>
</protein>
<name>A0A3M0SAK5_9CLOT</name>
<dbReference type="InterPro" id="IPR001087">
    <property type="entry name" value="GDSL"/>
</dbReference>
<evidence type="ECO:0000256" key="2">
    <source>
        <dbReference type="SAM" id="SignalP"/>
    </source>
</evidence>
<dbReference type="Gene3D" id="3.40.50.1110">
    <property type="entry name" value="SGNH hydrolase"/>
    <property type="match status" value="1"/>
</dbReference>
<feature type="signal peptide" evidence="2">
    <location>
        <begin position="1"/>
        <end position="27"/>
    </location>
</feature>
<accession>A0A3M0SAK5</accession>
<proteinExistence type="predicted"/>